<dbReference type="InterPro" id="IPR019757">
    <property type="entry name" value="Pept_S26A_signal_pept_1_Lys-AS"/>
</dbReference>
<dbReference type="STRING" id="1137799.GZ78_10145"/>
<dbReference type="Pfam" id="PF10502">
    <property type="entry name" value="Peptidase_S26"/>
    <property type="match status" value="1"/>
</dbReference>
<dbReference type="CDD" id="cd06530">
    <property type="entry name" value="S26_SPase_I"/>
    <property type="match status" value="1"/>
</dbReference>
<evidence type="ECO:0000256" key="6">
    <source>
        <dbReference type="ARBA" id="ARBA00022801"/>
    </source>
</evidence>
<evidence type="ECO:0000256" key="9">
    <source>
        <dbReference type="RuleBase" id="RU362042"/>
    </source>
</evidence>
<sequence length="272" mass="30821">MDINFPLLLVLAVFITGLIALFDRLVLLPKRKAAIESFKSSTGSEPDQDALAKLEKEPSIIETSKSIFPVLALVLVLRSFLFEPFQIPSGSMIPTLQVGDFILVNKFDYGLRLPVIGTKVVSINEPQRGDVMVFKEPANPNINFIKRVIGIPGDKVRYMNKKLTINGQPVPEKYIAELRDEGGPYQLFEETIDGKNHQIRKDLGLRSLRAEGVWVIPEGQYFMMGDNRDRSNDSRYWGTVPEKNIVGKAIYIWMHWPTWTQLPSFKNNGTIE</sequence>
<comment type="caution">
    <text evidence="9">Lacks conserved residue(s) required for the propagation of feature annotation.</text>
</comment>
<comment type="caution">
    <text evidence="11">The sequence shown here is derived from an EMBL/GenBank/DDBJ whole genome shotgun (WGS) entry which is preliminary data.</text>
</comment>
<feature type="transmembrane region" description="Helical" evidence="8">
    <location>
        <begin position="6"/>
        <end position="27"/>
    </location>
</feature>
<dbReference type="InterPro" id="IPR019756">
    <property type="entry name" value="Pept_S26A_signal_pept_1_Ser-AS"/>
</dbReference>
<dbReference type="EMBL" id="JOKH01000002">
    <property type="protein sequence ID" value="KEQ17967.1"/>
    <property type="molecule type" value="Genomic_DNA"/>
</dbReference>
<organism evidence="11 12">
    <name type="scientific">Endozoicomonas numazuensis</name>
    <dbReference type="NCBI Taxonomy" id="1137799"/>
    <lineage>
        <taxon>Bacteria</taxon>
        <taxon>Pseudomonadati</taxon>
        <taxon>Pseudomonadota</taxon>
        <taxon>Gammaproteobacteria</taxon>
        <taxon>Oceanospirillales</taxon>
        <taxon>Endozoicomonadaceae</taxon>
        <taxon>Endozoicomonas</taxon>
    </lineage>
</organism>
<dbReference type="PROSITE" id="PS00760">
    <property type="entry name" value="SPASE_I_2"/>
    <property type="match status" value="1"/>
</dbReference>
<dbReference type="GO" id="GO:0006465">
    <property type="term" value="P:signal peptide processing"/>
    <property type="evidence" value="ECO:0007669"/>
    <property type="project" value="InterPro"/>
</dbReference>
<evidence type="ECO:0000313" key="12">
    <source>
        <dbReference type="Proteomes" id="UP000028073"/>
    </source>
</evidence>
<name>A0A081NHP4_9GAMM</name>
<keyword evidence="5 8" id="KW-0645">Protease</keyword>
<dbReference type="Gene3D" id="2.10.109.10">
    <property type="entry name" value="Umud Fragment, subunit A"/>
    <property type="match status" value="1"/>
</dbReference>
<feature type="active site" evidence="7">
    <location>
        <position position="146"/>
    </location>
</feature>
<dbReference type="NCBIfam" id="TIGR02227">
    <property type="entry name" value="sigpep_I_bact"/>
    <property type="match status" value="1"/>
</dbReference>
<comment type="subcellular location">
    <subcellularLocation>
        <location evidence="9">Membrane</location>
        <topology evidence="9">Multi-pass membrane protein</topology>
    </subcellularLocation>
</comment>
<dbReference type="PROSITE" id="PS00501">
    <property type="entry name" value="SPASE_I_1"/>
    <property type="match status" value="1"/>
</dbReference>
<proteinExistence type="inferred from homology"/>
<feature type="domain" description="Peptidase S26" evidence="10">
    <location>
        <begin position="61"/>
        <end position="253"/>
    </location>
</feature>
<keyword evidence="6 8" id="KW-0378">Hydrolase</keyword>
<keyword evidence="8" id="KW-1133">Transmembrane helix</keyword>
<dbReference type="GO" id="GO:0009003">
    <property type="term" value="F:signal peptidase activity"/>
    <property type="evidence" value="ECO:0007669"/>
    <property type="project" value="UniProtKB-EC"/>
</dbReference>
<dbReference type="Proteomes" id="UP000028073">
    <property type="component" value="Unassembled WGS sequence"/>
</dbReference>
<dbReference type="InterPro" id="IPR036286">
    <property type="entry name" value="LexA/Signal_pep-like_sf"/>
</dbReference>
<keyword evidence="8" id="KW-0472">Membrane</keyword>
<evidence type="ECO:0000256" key="2">
    <source>
        <dbReference type="ARBA" id="ARBA00009370"/>
    </source>
</evidence>
<evidence type="ECO:0000256" key="7">
    <source>
        <dbReference type="PIRSR" id="PIRSR600223-1"/>
    </source>
</evidence>
<dbReference type="GO" id="GO:0016020">
    <property type="term" value="C:membrane"/>
    <property type="evidence" value="ECO:0007669"/>
    <property type="project" value="UniProtKB-SubCell"/>
</dbReference>
<dbReference type="PANTHER" id="PTHR43390">
    <property type="entry name" value="SIGNAL PEPTIDASE I"/>
    <property type="match status" value="1"/>
</dbReference>
<dbReference type="AlphaFoldDB" id="A0A081NHP4"/>
<dbReference type="InterPro" id="IPR019533">
    <property type="entry name" value="Peptidase_S26"/>
</dbReference>
<comment type="similarity">
    <text evidence="2 9">Belongs to the peptidase S26 family.</text>
</comment>
<dbReference type="OrthoDB" id="9815782at2"/>
<evidence type="ECO:0000313" key="11">
    <source>
        <dbReference type="EMBL" id="KEQ17967.1"/>
    </source>
</evidence>
<dbReference type="PRINTS" id="PR00727">
    <property type="entry name" value="LEADERPTASE"/>
</dbReference>
<dbReference type="SUPFAM" id="SSF51306">
    <property type="entry name" value="LexA/Signal peptidase"/>
    <property type="match status" value="1"/>
</dbReference>
<evidence type="ECO:0000256" key="5">
    <source>
        <dbReference type="ARBA" id="ARBA00022670"/>
    </source>
</evidence>
<gene>
    <name evidence="11" type="ORF">GZ78_10145</name>
</gene>
<dbReference type="GO" id="GO:0004252">
    <property type="term" value="F:serine-type endopeptidase activity"/>
    <property type="evidence" value="ECO:0007669"/>
    <property type="project" value="InterPro"/>
</dbReference>
<keyword evidence="8" id="KW-0812">Transmembrane</keyword>
<dbReference type="InterPro" id="IPR000223">
    <property type="entry name" value="Pept_S26A_signal_pept_1"/>
</dbReference>
<accession>A0A081NHP4</accession>
<evidence type="ECO:0000256" key="8">
    <source>
        <dbReference type="RuleBase" id="RU003993"/>
    </source>
</evidence>
<protein>
    <recommendedName>
        <fullName evidence="4 8">Signal peptidase I</fullName>
        <ecNumber evidence="3 8">3.4.21.89</ecNumber>
    </recommendedName>
</protein>
<evidence type="ECO:0000256" key="1">
    <source>
        <dbReference type="ARBA" id="ARBA00000677"/>
    </source>
</evidence>
<comment type="catalytic activity">
    <reaction evidence="1 8">
        <text>Cleavage of hydrophobic, N-terminal signal or leader sequences from secreted and periplasmic proteins.</text>
        <dbReference type="EC" id="3.4.21.89"/>
    </reaction>
</comment>
<feature type="active site" evidence="7">
    <location>
        <position position="91"/>
    </location>
</feature>
<evidence type="ECO:0000259" key="10">
    <source>
        <dbReference type="Pfam" id="PF10502"/>
    </source>
</evidence>
<reference evidence="11 12" key="1">
    <citation type="submission" date="2014-06" db="EMBL/GenBank/DDBJ databases">
        <title>Whole Genome Sequences of Three Symbiotic Endozoicomonas Bacteria.</title>
        <authorList>
            <person name="Neave M.J."/>
            <person name="Apprill A."/>
            <person name="Voolstra C.R."/>
        </authorList>
    </citation>
    <scope>NUCLEOTIDE SEQUENCE [LARGE SCALE GENOMIC DNA]</scope>
    <source>
        <strain evidence="11 12">DSM 25634</strain>
    </source>
</reference>
<dbReference type="RefSeq" id="WP_034834966.1">
    <property type="nucleotide sequence ID" value="NZ_JOKH01000002.1"/>
</dbReference>
<dbReference type="PANTHER" id="PTHR43390:SF1">
    <property type="entry name" value="CHLOROPLAST PROCESSING PEPTIDASE"/>
    <property type="match status" value="1"/>
</dbReference>
<dbReference type="EC" id="3.4.21.89" evidence="3 8"/>
<keyword evidence="12" id="KW-1185">Reference proteome</keyword>
<dbReference type="eggNOG" id="COG0681">
    <property type="taxonomic scope" value="Bacteria"/>
</dbReference>
<evidence type="ECO:0000256" key="4">
    <source>
        <dbReference type="ARBA" id="ARBA00019232"/>
    </source>
</evidence>
<evidence type="ECO:0000256" key="3">
    <source>
        <dbReference type="ARBA" id="ARBA00013208"/>
    </source>
</evidence>
<dbReference type="InterPro" id="IPR019758">
    <property type="entry name" value="Pept_S26A_signal_pept_1_CS"/>
</dbReference>
<dbReference type="PROSITE" id="PS00761">
    <property type="entry name" value="SPASE_I_3"/>
    <property type="match status" value="1"/>
</dbReference>